<accession>A0AAV2QIJ9</accession>
<evidence type="ECO:0000313" key="4">
    <source>
        <dbReference type="Proteomes" id="UP001497623"/>
    </source>
</evidence>
<keyword evidence="4" id="KW-1185">Reference proteome</keyword>
<evidence type="ECO:0000256" key="1">
    <source>
        <dbReference type="SAM" id="SignalP"/>
    </source>
</evidence>
<organism evidence="3 4">
    <name type="scientific">Meganyctiphanes norvegica</name>
    <name type="common">Northern krill</name>
    <name type="synonym">Thysanopoda norvegica</name>
    <dbReference type="NCBI Taxonomy" id="48144"/>
    <lineage>
        <taxon>Eukaryota</taxon>
        <taxon>Metazoa</taxon>
        <taxon>Ecdysozoa</taxon>
        <taxon>Arthropoda</taxon>
        <taxon>Crustacea</taxon>
        <taxon>Multicrustacea</taxon>
        <taxon>Malacostraca</taxon>
        <taxon>Eumalacostraca</taxon>
        <taxon>Eucarida</taxon>
        <taxon>Euphausiacea</taxon>
        <taxon>Euphausiidae</taxon>
        <taxon>Meganyctiphanes</taxon>
    </lineage>
</organism>
<evidence type="ECO:0000313" key="3">
    <source>
        <dbReference type="EMBL" id="CAL4086584.1"/>
    </source>
</evidence>
<dbReference type="SMART" id="SM00034">
    <property type="entry name" value="CLECT"/>
    <property type="match status" value="1"/>
</dbReference>
<proteinExistence type="predicted"/>
<dbReference type="PROSITE" id="PS50041">
    <property type="entry name" value="C_TYPE_LECTIN_2"/>
    <property type="match status" value="1"/>
</dbReference>
<name>A0AAV2QIJ9_MEGNR</name>
<dbReference type="Proteomes" id="UP001497623">
    <property type="component" value="Unassembled WGS sequence"/>
</dbReference>
<feature type="non-terminal residue" evidence="3">
    <location>
        <position position="161"/>
    </location>
</feature>
<dbReference type="SUPFAM" id="SSF56436">
    <property type="entry name" value="C-type lectin-like"/>
    <property type="match status" value="1"/>
</dbReference>
<comment type="caution">
    <text evidence="3">The sequence shown here is derived from an EMBL/GenBank/DDBJ whole genome shotgun (WGS) entry which is preliminary data.</text>
</comment>
<dbReference type="PANTHER" id="PTHR22803">
    <property type="entry name" value="MANNOSE, PHOSPHOLIPASE, LECTIN RECEPTOR RELATED"/>
    <property type="match status" value="1"/>
</dbReference>
<gene>
    <name evidence="3" type="ORF">MNOR_LOCUS13042</name>
</gene>
<keyword evidence="1" id="KW-0732">Signal</keyword>
<feature type="signal peptide" evidence="1">
    <location>
        <begin position="1"/>
        <end position="19"/>
    </location>
</feature>
<dbReference type="Gene3D" id="3.10.100.10">
    <property type="entry name" value="Mannose-Binding Protein A, subunit A"/>
    <property type="match status" value="1"/>
</dbReference>
<dbReference type="InterPro" id="IPR001304">
    <property type="entry name" value="C-type_lectin-like"/>
</dbReference>
<dbReference type="InterPro" id="IPR050111">
    <property type="entry name" value="C-type_lectin/snaclec_domain"/>
</dbReference>
<dbReference type="Pfam" id="PF00059">
    <property type="entry name" value="Lectin_C"/>
    <property type="match status" value="1"/>
</dbReference>
<dbReference type="CDD" id="cd00037">
    <property type="entry name" value="CLECT"/>
    <property type="match status" value="1"/>
</dbReference>
<dbReference type="AlphaFoldDB" id="A0AAV2QIJ9"/>
<dbReference type="EMBL" id="CAXKWB010007321">
    <property type="protein sequence ID" value="CAL4086584.1"/>
    <property type="molecule type" value="Genomic_DNA"/>
</dbReference>
<sequence>MVLAVMEIVVVVTVMLVGGDNTGDDCPAGFVNLSGRCYLFSEQLGESPRTQVQAKMFCQVVGGDLATVGHSAPSEADPVLKYMFDNGLAEDYVYLGAERSGSHYVWTDGRTLSVHSHLWEYDDPDGNGEDCVGAITHNDYNRVYLVDGFCNYDWRFVCEKM</sequence>
<dbReference type="InterPro" id="IPR016186">
    <property type="entry name" value="C-type_lectin-like/link_sf"/>
</dbReference>
<protein>
    <recommendedName>
        <fullName evidence="2">C-type lectin domain-containing protein</fullName>
    </recommendedName>
</protein>
<reference evidence="3 4" key="1">
    <citation type="submission" date="2024-05" db="EMBL/GenBank/DDBJ databases">
        <authorList>
            <person name="Wallberg A."/>
        </authorList>
    </citation>
    <scope>NUCLEOTIDE SEQUENCE [LARGE SCALE GENOMIC DNA]</scope>
</reference>
<feature type="chain" id="PRO_5043393795" description="C-type lectin domain-containing protein" evidence="1">
    <location>
        <begin position="20"/>
        <end position="161"/>
    </location>
</feature>
<feature type="domain" description="C-type lectin" evidence="2">
    <location>
        <begin position="33"/>
        <end position="159"/>
    </location>
</feature>
<evidence type="ECO:0000259" key="2">
    <source>
        <dbReference type="PROSITE" id="PS50041"/>
    </source>
</evidence>
<dbReference type="InterPro" id="IPR016187">
    <property type="entry name" value="CTDL_fold"/>
</dbReference>